<feature type="transmembrane region" description="Helical" evidence="3">
    <location>
        <begin position="167"/>
        <end position="186"/>
    </location>
</feature>
<evidence type="ECO:0000313" key="6">
    <source>
        <dbReference type="Proteomes" id="UP001375382"/>
    </source>
</evidence>
<dbReference type="InterPro" id="IPR016032">
    <property type="entry name" value="Sig_transdc_resp-reg_C-effctor"/>
</dbReference>
<dbReference type="SUPFAM" id="SSF46894">
    <property type="entry name" value="C-terminal effector domain of the bipartite response regulators"/>
    <property type="match status" value="1"/>
</dbReference>
<protein>
    <submittedName>
        <fullName evidence="5">Winged helix-turn-helix domain-containing protein</fullName>
    </submittedName>
</protein>
<dbReference type="Gene3D" id="1.10.10.10">
    <property type="entry name" value="Winged helix-like DNA-binding domain superfamily/Winged helix DNA-binding domain"/>
    <property type="match status" value="1"/>
</dbReference>
<keyword evidence="6" id="KW-1185">Reference proteome</keyword>
<dbReference type="SMART" id="SM00862">
    <property type="entry name" value="Trans_reg_C"/>
    <property type="match status" value="1"/>
</dbReference>
<dbReference type="RefSeq" id="WP_335735482.1">
    <property type="nucleotide sequence ID" value="NZ_JALAAR010000005.1"/>
</dbReference>
<dbReference type="InterPro" id="IPR036388">
    <property type="entry name" value="WH-like_DNA-bd_sf"/>
</dbReference>
<dbReference type="CDD" id="cd00383">
    <property type="entry name" value="trans_reg_C"/>
    <property type="match status" value="1"/>
</dbReference>
<evidence type="ECO:0000256" key="2">
    <source>
        <dbReference type="PROSITE-ProRule" id="PRU01091"/>
    </source>
</evidence>
<evidence type="ECO:0000256" key="3">
    <source>
        <dbReference type="SAM" id="Phobius"/>
    </source>
</evidence>
<feature type="DNA-binding region" description="OmpR/PhoB-type" evidence="2">
    <location>
        <begin position="5"/>
        <end position="103"/>
    </location>
</feature>
<feature type="domain" description="OmpR/PhoB-type" evidence="4">
    <location>
        <begin position="5"/>
        <end position="103"/>
    </location>
</feature>
<dbReference type="PANTHER" id="PTHR36842:SF1">
    <property type="entry name" value="PROTEIN TOLB"/>
    <property type="match status" value="1"/>
</dbReference>
<evidence type="ECO:0000259" key="4">
    <source>
        <dbReference type="PROSITE" id="PS51755"/>
    </source>
</evidence>
<dbReference type="PROSITE" id="PS51755">
    <property type="entry name" value="OMPR_PHOB"/>
    <property type="match status" value="1"/>
</dbReference>
<dbReference type="Gene3D" id="2.120.10.30">
    <property type="entry name" value="TolB, C-terminal domain"/>
    <property type="match status" value="1"/>
</dbReference>
<dbReference type="InterPro" id="IPR011044">
    <property type="entry name" value="Quino_amine_DH_bsu"/>
</dbReference>
<comment type="caution">
    <text evidence="5">The sequence shown here is derived from an EMBL/GenBank/DDBJ whole genome shotgun (WGS) entry which is preliminary data.</text>
</comment>
<name>A0ABU8C572_9GAMM</name>
<dbReference type="Pfam" id="PF00486">
    <property type="entry name" value="Trans_reg_C"/>
    <property type="match status" value="1"/>
</dbReference>
<dbReference type="SUPFAM" id="SSF50969">
    <property type="entry name" value="YVTN repeat-like/Quinoprotein amine dehydrogenase"/>
    <property type="match status" value="1"/>
</dbReference>
<keyword evidence="3" id="KW-1133">Transmembrane helix</keyword>
<evidence type="ECO:0000256" key="1">
    <source>
        <dbReference type="ARBA" id="ARBA00023125"/>
    </source>
</evidence>
<sequence length="706" mass="80599">MSHRVNLISFGELHFCIKNQQFFKGEQEVRAEPKVCELLTYLYQNRDRYVSLHELHEALWCGRVVSDTAVRRTISKLRSLLADEASADGCIRSLSKRGYKLVIDSLNDKNQDVNECQTGGDVFGQPDVVAIDVIDVRQQATEAVSEIVPVTKNTASPVLFTNRWMTFYLLLLLLAVLVLAALVPTFSDNAETIQLNSDKIQTFVLSQDKRFIVYAADLSGLDGYQLFLKDLNTGFVQQLTRGKKKYIAAAFTDQGNTLLYISWDYKNYQLRQIDIQNAAAVEMESNLLLEQSLPITNLYVDDQAEIFLTIYSSLQTAAIYQFDRNSLTTKAVTFPRDTGTYDEFPLFNHQTDTLYYIRTQASGNPILMAQDYQNGKTLKQVTLPKGRLRDLQWYDEDELLLLYTDQILVAKLASGKLKRLENTAENTTYLKLQSWHNNKFLLLENTAMQRQFYLHQQTGKAPLLNIPEMVYRVKFTHSEDKLLLCSRDAAGSMLSVLDKQTGKESLLMKTQGTINDLAISPDGNTVHLSIDKRLAIFNQETASLYFITNEAQQVAGLGEFSHDNSFLLYGEKFGGRWRIVKHDLATQQSSVWIEDYVRVKRMPQGYALQGIEGHLFQLKSTNGKPEPLAVAPLDLYEEFQLRYPLVYQRQVRDGHYQLAAFNLLNGQETIVESQTLVSFDFSVDNRFFITQRISYQSSLRNISLSH</sequence>
<dbReference type="InterPro" id="IPR001867">
    <property type="entry name" value="OmpR/PhoB-type_DNA-bd"/>
</dbReference>
<keyword evidence="1 2" id="KW-0238">DNA-binding</keyword>
<dbReference type="Proteomes" id="UP001375382">
    <property type="component" value="Unassembled WGS sequence"/>
</dbReference>
<accession>A0ABU8C572</accession>
<evidence type="ECO:0000313" key="5">
    <source>
        <dbReference type="EMBL" id="MEH8017073.1"/>
    </source>
</evidence>
<dbReference type="PANTHER" id="PTHR36842">
    <property type="entry name" value="PROTEIN TOLB HOMOLOG"/>
    <property type="match status" value="1"/>
</dbReference>
<gene>
    <name evidence="5" type="ORF">MN202_07515</name>
</gene>
<proteinExistence type="predicted"/>
<reference evidence="5 6" key="1">
    <citation type="journal article" date="2023" name="Ecotoxicol. Environ. Saf.">
        <title>Mercury remediation potential of mercury-resistant strain Rheinheimera metallidurans sp. nov. isolated from a municipal waste dumping site.</title>
        <authorList>
            <person name="Yadav V."/>
            <person name="Manjhi A."/>
            <person name="Vadakedath N."/>
        </authorList>
    </citation>
    <scope>NUCLEOTIDE SEQUENCE [LARGE SCALE GENOMIC DNA]</scope>
    <source>
        <strain evidence="5 6">E-49</strain>
    </source>
</reference>
<organism evidence="5 6">
    <name type="scientific">Rheinheimera muenzenbergensis</name>
    <dbReference type="NCBI Taxonomy" id="1193628"/>
    <lineage>
        <taxon>Bacteria</taxon>
        <taxon>Pseudomonadati</taxon>
        <taxon>Pseudomonadota</taxon>
        <taxon>Gammaproteobacteria</taxon>
        <taxon>Chromatiales</taxon>
        <taxon>Chromatiaceae</taxon>
        <taxon>Rheinheimera</taxon>
    </lineage>
</organism>
<dbReference type="InterPro" id="IPR011042">
    <property type="entry name" value="6-blade_b-propeller_TolB-like"/>
</dbReference>
<keyword evidence="3" id="KW-0472">Membrane</keyword>
<dbReference type="EMBL" id="JALAAR010000005">
    <property type="protein sequence ID" value="MEH8017073.1"/>
    <property type="molecule type" value="Genomic_DNA"/>
</dbReference>
<keyword evidence="3" id="KW-0812">Transmembrane</keyword>